<keyword evidence="6 8" id="KW-0472">Membrane</keyword>
<dbReference type="PANTHER" id="PTHR10778">
    <property type="entry name" value="SOLUTE CARRIER FAMILY 35 MEMBER B"/>
    <property type="match status" value="1"/>
</dbReference>
<organism evidence="9 11">
    <name type="scientific">Adineta steineri</name>
    <dbReference type="NCBI Taxonomy" id="433720"/>
    <lineage>
        <taxon>Eukaryota</taxon>
        <taxon>Metazoa</taxon>
        <taxon>Spiralia</taxon>
        <taxon>Gnathifera</taxon>
        <taxon>Rotifera</taxon>
        <taxon>Eurotatoria</taxon>
        <taxon>Bdelloidea</taxon>
        <taxon>Adinetida</taxon>
        <taxon>Adinetidae</taxon>
        <taxon>Adineta</taxon>
    </lineage>
</organism>
<dbReference type="InterPro" id="IPR037185">
    <property type="entry name" value="EmrE-like"/>
</dbReference>
<sequence>MMTNSHTPSSSMYLFGIDLSKHSRLAQFLLTSTAVLVFHVAQGYIQELILQLKPLRTYPNYFTLVQFICFTVLAYTERSLFGQSLKRRKAPLHTYALIALFTIGTMALSNAAVMRLNYPTHMMFKSCKLIPVMIGSMLILGKRYSLYDILACICMTIGLIFFTLADSQVQPEFDLLGVWLVCCALVADAVIGNVQEKALKEYKPSNSEMILFSYSIGAIYLLLFELTFGSLKEAFWLWWAYPIKSYVFTMIYSFAGYLGVNCVLNLVRHFGALIAVTVTTFRKAITVILSFIAFTKPFTFQYLWSGAIVAFGIYLNAYGQNQKSIDNYTRSIWDRLVMKCRRKNQIHRYPQELV</sequence>
<comment type="subcellular location">
    <subcellularLocation>
        <location evidence="1">Membrane</location>
        <topology evidence="1">Multi-pass membrane protein</topology>
    </subcellularLocation>
</comment>
<evidence type="ECO:0000256" key="8">
    <source>
        <dbReference type="SAM" id="Phobius"/>
    </source>
</evidence>
<dbReference type="SUPFAM" id="SSF103481">
    <property type="entry name" value="Multidrug resistance efflux transporter EmrE"/>
    <property type="match status" value="1"/>
</dbReference>
<dbReference type="Pfam" id="PF08449">
    <property type="entry name" value="UAA"/>
    <property type="match status" value="1"/>
</dbReference>
<evidence type="ECO:0000256" key="4">
    <source>
        <dbReference type="ARBA" id="ARBA00022692"/>
    </source>
</evidence>
<feature type="transmembrane region" description="Helical" evidence="8">
    <location>
        <begin position="176"/>
        <end position="194"/>
    </location>
</feature>
<gene>
    <name evidence="9" type="ORF">JYZ213_LOCUS7256</name>
    <name evidence="10" type="ORF">OXD698_LOCUS9879</name>
</gene>
<reference evidence="9" key="1">
    <citation type="submission" date="2021-02" db="EMBL/GenBank/DDBJ databases">
        <authorList>
            <person name="Nowell W R."/>
        </authorList>
    </citation>
    <scope>NUCLEOTIDE SEQUENCE</scope>
</reference>
<dbReference type="Proteomes" id="UP000663844">
    <property type="component" value="Unassembled WGS sequence"/>
</dbReference>
<protein>
    <recommendedName>
        <fullName evidence="7">Adenosine 3'-phospho 5'-phosphosulfate transporter 2</fullName>
    </recommendedName>
</protein>
<evidence type="ECO:0000313" key="10">
    <source>
        <dbReference type="EMBL" id="CAF3665462.1"/>
    </source>
</evidence>
<dbReference type="InterPro" id="IPR013657">
    <property type="entry name" value="SCL35B1-4/HUT1"/>
</dbReference>
<feature type="transmembrane region" description="Helical" evidence="8">
    <location>
        <begin position="147"/>
        <end position="164"/>
    </location>
</feature>
<dbReference type="AlphaFoldDB" id="A0A813V8I9"/>
<dbReference type="EMBL" id="CAJNOG010000047">
    <property type="protein sequence ID" value="CAF0839036.1"/>
    <property type="molecule type" value="Genomic_DNA"/>
</dbReference>
<evidence type="ECO:0000256" key="3">
    <source>
        <dbReference type="ARBA" id="ARBA00022448"/>
    </source>
</evidence>
<feature type="transmembrane region" description="Helical" evidence="8">
    <location>
        <begin position="206"/>
        <end position="224"/>
    </location>
</feature>
<evidence type="ECO:0000256" key="2">
    <source>
        <dbReference type="ARBA" id="ARBA00010694"/>
    </source>
</evidence>
<evidence type="ECO:0000256" key="6">
    <source>
        <dbReference type="ARBA" id="ARBA00023136"/>
    </source>
</evidence>
<evidence type="ECO:0000313" key="9">
    <source>
        <dbReference type="EMBL" id="CAF0839036.1"/>
    </source>
</evidence>
<accession>A0A813V8I9</accession>
<evidence type="ECO:0000256" key="5">
    <source>
        <dbReference type="ARBA" id="ARBA00022989"/>
    </source>
</evidence>
<evidence type="ECO:0000256" key="1">
    <source>
        <dbReference type="ARBA" id="ARBA00004141"/>
    </source>
</evidence>
<dbReference type="EMBL" id="CAJOAZ010000510">
    <property type="protein sequence ID" value="CAF3665462.1"/>
    <property type="molecule type" value="Genomic_DNA"/>
</dbReference>
<feature type="transmembrane region" description="Helical" evidence="8">
    <location>
        <begin position="270"/>
        <end position="294"/>
    </location>
</feature>
<evidence type="ECO:0000313" key="11">
    <source>
        <dbReference type="Proteomes" id="UP000663845"/>
    </source>
</evidence>
<comment type="caution">
    <text evidence="9">The sequence shown here is derived from an EMBL/GenBank/DDBJ whole genome shotgun (WGS) entry which is preliminary data.</text>
</comment>
<dbReference type="GO" id="GO:0046964">
    <property type="term" value="F:3'-phosphoadenosine 5'-phosphosulfate transmembrane transporter activity"/>
    <property type="evidence" value="ECO:0007669"/>
    <property type="project" value="TreeGrafter"/>
</dbReference>
<keyword evidence="5 8" id="KW-1133">Transmembrane helix</keyword>
<dbReference type="PANTHER" id="PTHR10778:SF8">
    <property type="entry name" value="ADENOSINE 3'-PHOSPHO 5'-PHOSPHOSULFATE TRANSPORTER 2"/>
    <property type="match status" value="1"/>
</dbReference>
<keyword evidence="3" id="KW-0813">Transport</keyword>
<keyword evidence="4 8" id="KW-0812">Transmembrane</keyword>
<feature type="transmembrane region" description="Helical" evidence="8">
    <location>
        <begin position="59"/>
        <end position="75"/>
    </location>
</feature>
<name>A0A813V8I9_9BILA</name>
<feature type="transmembrane region" description="Helical" evidence="8">
    <location>
        <begin position="300"/>
        <end position="318"/>
    </location>
</feature>
<feature type="transmembrane region" description="Helical" evidence="8">
    <location>
        <begin position="95"/>
        <end position="116"/>
    </location>
</feature>
<evidence type="ECO:0000256" key="7">
    <source>
        <dbReference type="ARBA" id="ARBA00039669"/>
    </source>
</evidence>
<dbReference type="GO" id="GO:0000139">
    <property type="term" value="C:Golgi membrane"/>
    <property type="evidence" value="ECO:0007669"/>
    <property type="project" value="TreeGrafter"/>
</dbReference>
<feature type="transmembrane region" description="Helical" evidence="8">
    <location>
        <begin position="236"/>
        <end position="258"/>
    </location>
</feature>
<proteinExistence type="inferred from homology"/>
<comment type="similarity">
    <text evidence="2">Belongs to the nucleotide-sugar transporter family. SLC35B subfamily.</text>
</comment>
<dbReference type="Proteomes" id="UP000663845">
    <property type="component" value="Unassembled WGS sequence"/>
</dbReference>
<dbReference type="GO" id="GO:0005789">
    <property type="term" value="C:endoplasmic reticulum membrane"/>
    <property type="evidence" value="ECO:0007669"/>
    <property type="project" value="TreeGrafter"/>
</dbReference>